<keyword evidence="3" id="KW-1185">Reference proteome</keyword>
<dbReference type="PANTHER" id="PTHR30005:SF0">
    <property type="entry name" value="RETROGRADE REGULATION PROTEIN 2"/>
    <property type="match status" value="1"/>
</dbReference>
<dbReference type="Pfam" id="PF02541">
    <property type="entry name" value="Ppx-GppA"/>
    <property type="match status" value="1"/>
</dbReference>
<dbReference type="Proteomes" id="UP000007590">
    <property type="component" value="Chromosome"/>
</dbReference>
<organism evidence="2 3">
    <name type="scientific">Solitalea canadensis (strain ATCC 29591 / DSM 3403 / JCM 21819 / LMG 8368 / NBRC 15130 / NCIMB 12057 / USAM 9D)</name>
    <name type="common">Flexibacter canadensis</name>
    <dbReference type="NCBI Taxonomy" id="929556"/>
    <lineage>
        <taxon>Bacteria</taxon>
        <taxon>Pseudomonadati</taxon>
        <taxon>Bacteroidota</taxon>
        <taxon>Sphingobacteriia</taxon>
        <taxon>Sphingobacteriales</taxon>
        <taxon>Sphingobacteriaceae</taxon>
        <taxon>Solitalea</taxon>
    </lineage>
</organism>
<dbReference type="GO" id="GO:0016462">
    <property type="term" value="F:pyrophosphatase activity"/>
    <property type="evidence" value="ECO:0007669"/>
    <property type="project" value="TreeGrafter"/>
</dbReference>
<evidence type="ECO:0000313" key="2">
    <source>
        <dbReference type="EMBL" id="AFD06016.1"/>
    </source>
</evidence>
<dbReference type="InterPro" id="IPR050273">
    <property type="entry name" value="GppA/Ppx_hydrolase"/>
</dbReference>
<dbReference type="EMBL" id="CP003349">
    <property type="protein sequence ID" value="AFD06016.1"/>
    <property type="molecule type" value="Genomic_DNA"/>
</dbReference>
<dbReference type="KEGG" id="scn:Solca_0901"/>
<protein>
    <submittedName>
        <fullName evidence="2">Exopolyphosphatase</fullName>
    </submittedName>
</protein>
<feature type="domain" description="Ppx/GppA phosphatase N-terminal" evidence="1">
    <location>
        <begin position="16"/>
        <end position="306"/>
    </location>
</feature>
<dbReference type="InterPro" id="IPR003695">
    <property type="entry name" value="Ppx_GppA_N"/>
</dbReference>
<dbReference type="STRING" id="929556.Solca_0901"/>
<dbReference type="Gene3D" id="3.30.420.150">
    <property type="entry name" value="Exopolyphosphatase. Domain 2"/>
    <property type="match status" value="1"/>
</dbReference>
<dbReference type="HOGENOM" id="CLU_025908_1_3_10"/>
<dbReference type="CDD" id="cd24055">
    <property type="entry name" value="ASKHA_NBD_ChPPX-like"/>
    <property type="match status" value="1"/>
</dbReference>
<dbReference type="OrthoDB" id="9814545at2"/>
<reference evidence="2" key="1">
    <citation type="submission" date="2012-02" db="EMBL/GenBank/DDBJ databases">
        <title>The complete genome of Solitalea canadensis DSM 3403.</title>
        <authorList>
            <consortium name="US DOE Joint Genome Institute (JGI-PGF)"/>
            <person name="Lucas S."/>
            <person name="Copeland A."/>
            <person name="Lapidus A."/>
            <person name="Glavina del Rio T."/>
            <person name="Dalin E."/>
            <person name="Tice H."/>
            <person name="Bruce D."/>
            <person name="Goodwin L."/>
            <person name="Pitluck S."/>
            <person name="Peters L."/>
            <person name="Ovchinnikova G."/>
            <person name="Lu M."/>
            <person name="Kyrpides N."/>
            <person name="Mavromatis K."/>
            <person name="Ivanova N."/>
            <person name="Brettin T."/>
            <person name="Detter J.C."/>
            <person name="Han C."/>
            <person name="Larimer F."/>
            <person name="Land M."/>
            <person name="Hauser L."/>
            <person name="Markowitz V."/>
            <person name="Cheng J.-F."/>
            <person name="Hugenholtz P."/>
            <person name="Woyke T."/>
            <person name="Wu D."/>
            <person name="Spring S."/>
            <person name="Schroeder M."/>
            <person name="Kopitz M."/>
            <person name="Brambilla E."/>
            <person name="Klenk H.-P."/>
            <person name="Eisen J.A."/>
        </authorList>
    </citation>
    <scope>NUCLEOTIDE SEQUENCE</scope>
    <source>
        <strain evidence="2">DSM 3403</strain>
    </source>
</reference>
<evidence type="ECO:0000259" key="1">
    <source>
        <dbReference type="Pfam" id="PF02541"/>
    </source>
</evidence>
<dbReference type="eggNOG" id="COG0248">
    <property type="taxonomic scope" value="Bacteria"/>
</dbReference>
<proteinExistence type="predicted"/>
<dbReference type="Gene3D" id="3.30.420.40">
    <property type="match status" value="1"/>
</dbReference>
<gene>
    <name evidence="2" type="ordered locus">Solca_0901</name>
</gene>
<dbReference type="PANTHER" id="PTHR30005">
    <property type="entry name" value="EXOPOLYPHOSPHATASE"/>
    <property type="match status" value="1"/>
</dbReference>
<evidence type="ECO:0000313" key="3">
    <source>
        <dbReference type="Proteomes" id="UP000007590"/>
    </source>
</evidence>
<name>H8KV16_SOLCM</name>
<dbReference type="InterPro" id="IPR043129">
    <property type="entry name" value="ATPase_NBD"/>
</dbReference>
<accession>H8KV16</accession>
<dbReference type="SUPFAM" id="SSF53067">
    <property type="entry name" value="Actin-like ATPase domain"/>
    <property type="match status" value="2"/>
</dbReference>
<dbReference type="AlphaFoldDB" id="H8KV16"/>
<dbReference type="RefSeq" id="WP_014679244.1">
    <property type="nucleotide sequence ID" value="NC_017770.1"/>
</dbReference>
<sequence length="312" mass="35487">MRLAVIDMGTNTFHLLIAELKNGLMEEVYKENLPVKLGEGGINKRIIVESAFERGINAVKHFEDKILEFGIETLKVIGTSALRNARNGQEFADKVKEITGYEVEIIDGDREAEYIYSGVKEAVNLHNHKSLIIDIGGGSVEFIICNDQQLFWKQSFEIGASRLIQKFHLSDPISESEIAELESYFEEKLHPLFEATSIYKIDQLVGSAGSFETFADMIAHRFYTPQLTENIISYKFNSEEFEQIYEQIIKSTHKERLHTPGLITMRVDMIVVAAILTHFVRQKLKVQRMHLSGYALKEGVIAEMAKEAKKLV</sequence>